<dbReference type="PANTHER" id="PTHR30473">
    <property type="entry name" value="PROTEIN PHOH"/>
    <property type="match status" value="1"/>
</dbReference>
<gene>
    <name evidence="4" type="primary">ybeZ_2</name>
    <name evidence="4" type="ORF">Maut_02258</name>
    <name evidence="5" type="ORF">MTAT_20310</name>
</gene>
<evidence type="ECO:0000256" key="2">
    <source>
        <dbReference type="ARBA" id="ARBA00022840"/>
    </source>
</evidence>
<dbReference type="Proteomes" id="UP000094598">
    <property type="component" value="Chromosome"/>
</dbReference>
<dbReference type="InterPro" id="IPR003714">
    <property type="entry name" value="PhoH"/>
</dbReference>
<organism evidence="4 6">
    <name type="scientific">Neomoorella thermoacetica</name>
    <name type="common">Clostridium thermoaceticum</name>
    <dbReference type="NCBI Taxonomy" id="1525"/>
    <lineage>
        <taxon>Bacteria</taxon>
        <taxon>Bacillati</taxon>
        <taxon>Bacillota</taxon>
        <taxon>Clostridia</taxon>
        <taxon>Neomoorellales</taxon>
        <taxon>Neomoorellaceae</taxon>
        <taxon>Neomoorella</taxon>
    </lineage>
</organism>
<dbReference type="GO" id="GO:0005829">
    <property type="term" value="C:cytosol"/>
    <property type="evidence" value="ECO:0007669"/>
    <property type="project" value="TreeGrafter"/>
</dbReference>
<keyword evidence="2" id="KW-0067">ATP-binding</keyword>
<dbReference type="Proteomes" id="UP000322283">
    <property type="component" value="Unassembled WGS sequence"/>
</dbReference>
<dbReference type="EMBL" id="VCDX01000006">
    <property type="protein sequence ID" value="TYL12789.1"/>
    <property type="molecule type" value="Genomic_DNA"/>
</dbReference>
<keyword evidence="7" id="KW-1185">Reference proteome</keyword>
<dbReference type="EMBL" id="CP017019">
    <property type="protein sequence ID" value="AOQ24686.1"/>
    <property type="molecule type" value="Genomic_DNA"/>
</dbReference>
<dbReference type="GO" id="GO:0005524">
    <property type="term" value="F:ATP binding"/>
    <property type="evidence" value="ECO:0007669"/>
    <property type="project" value="UniProtKB-KW"/>
</dbReference>
<dbReference type="AlphaFoldDB" id="A0AAC9HJ41"/>
<feature type="domain" description="PhoH-like protein" evidence="3">
    <location>
        <begin position="73"/>
        <end position="261"/>
    </location>
</feature>
<evidence type="ECO:0000313" key="7">
    <source>
        <dbReference type="Proteomes" id="UP000322283"/>
    </source>
</evidence>
<reference evidence="5 7" key="2">
    <citation type="submission" date="2019-05" db="EMBL/GenBank/DDBJ databases">
        <title>Genome sequence of Moorella thermoacetica ATCC 33924.</title>
        <authorList>
            <person name="Poehlein A."/>
            <person name="Bengelsdorf F.R."/>
            <person name="Duerre P."/>
            <person name="Daniel R."/>
        </authorList>
    </citation>
    <scope>NUCLEOTIDE SEQUENCE [LARGE SCALE GENOMIC DNA]</scope>
    <source>
        <strain evidence="5 7">ATCC 33924</strain>
    </source>
</reference>
<evidence type="ECO:0000256" key="1">
    <source>
        <dbReference type="ARBA" id="ARBA00022741"/>
    </source>
</evidence>
<dbReference type="PANTHER" id="PTHR30473:SF2">
    <property type="entry name" value="PIN DOMAIN-CONTAINING PROTEIN"/>
    <property type="match status" value="1"/>
</dbReference>
<dbReference type="InterPro" id="IPR051451">
    <property type="entry name" value="PhoH2-like"/>
</dbReference>
<evidence type="ECO:0000313" key="5">
    <source>
        <dbReference type="EMBL" id="TYL12789.1"/>
    </source>
</evidence>
<keyword evidence="1" id="KW-0547">Nucleotide-binding</keyword>
<dbReference type="RefSeq" id="WP_069590467.1">
    <property type="nucleotide sequence ID" value="NZ_CP017019.1"/>
</dbReference>
<dbReference type="SUPFAM" id="SSF52540">
    <property type="entry name" value="P-loop containing nucleoside triphosphate hydrolases"/>
    <property type="match status" value="1"/>
</dbReference>
<evidence type="ECO:0000313" key="4">
    <source>
        <dbReference type="EMBL" id="AOQ24686.1"/>
    </source>
</evidence>
<dbReference type="Gene3D" id="3.40.50.300">
    <property type="entry name" value="P-loop containing nucleotide triphosphate hydrolases"/>
    <property type="match status" value="1"/>
</dbReference>
<evidence type="ECO:0000313" key="6">
    <source>
        <dbReference type="Proteomes" id="UP000094598"/>
    </source>
</evidence>
<evidence type="ECO:0000259" key="3">
    <source>
        <dbReference type="Pfam" id="PF02562"/>
    </source>
</evidence>
<dbReference type="InterPro" id="IPR027417">
    <property type="entry name" value="P-loop_NTPase"/>
</dbReference>
<protein>
    <submittedName>
        <fullName evidence="4">PhoH-like protein</fullName>
    </submittedName>
</protein>
<sequence length="274" mass="31193">MYQHYLNIDDETAAAYYQYGLEALKPFLPYNLYENSHLLFFLDEKPIVLAKWQDSQLKPVKVPKLWGINFDHNLEQTFAVHDLLDDKIQLLCITGNAGTGKTFISLLAGLYQTRKHKFNKVLFTREPLSVGQHIGILPGSAEEKIRDYMKPAFDNLLELTDNDLSFSDLLNERLVEFEAVALMRGRTLTNTFFIIDECQNFDVHVAKTLISRAGKGTKVVMLGSFKQIDNPRLSKDNNGLARVIAAFSGQPLFSHVVLYQNERSHLAQLADELL</sequence>
<reference evidence="4 6" key="1">
    <citation type="submission" date="2016-08" db="EMBL/GenBank/DDBJ databases">
        <title>Moorella thermoacetica DSM 103132.</title>
        <authorList>
            <person name="Jendresen C.B."/>
            <person name="Redl S.M."/>
            <person name="Jensen T.O."/>
            <person name="Nielsen A.T."/>
        </authorList>
    </citation>
    <scope>NUCLEOTIDE SEQUENCE [LARGE SCALE GENOMIC DNA]</scope>
    <source>
        <strain evidence="4 6">DSM 103132</strain>
    </source>
</reference>
<dbReference type="Pfam" id="PF02562">
    <property type="entry name" value="PhoH"/>
    <property type="match status" value="1"/>
</dbReference>
<proteinExistence type="predicted"/>
<accession>A0AAC9HJ41</accession>
<name>A0AAC9HJ41_NEOTH</name>